<organism evidence="2 3">
    <name type="scientific">Symbiodinium pilosum</name>
    <name type="common">Dinoflagellate</name>
    <dbReference type="NCBI Taxonomy" id="2952"/>
    <lineage>
        <taxon>Eukaryota</taxon>
        <taxon>Sar</taxon>
        <taxon>Alveolata</taxon>
        <taxon>Dinophyceae</taxon>
        <taxon>Suessiales</taxon>
        <taxon>Symbiodiniaceae</taxon>
        <taxon>Symbiodinium</taxon>
    </lineage>
</organism>
<sequence>MGRRFEHLGLEVRDDDKGRGLYCTRSFAAGELLLVGAVCCEAPLLVGLPELWKSSCAKCFATEFDDELRSCKEYARGHKEDNWQELVCYALSISRLLRLLHSGLDPPTSRCASVAVSLDDLAELCTPNEDVWEDLEGFAELLAASPLNSLFPADLHGPDLATVISHCYEQLACNSFLICGPAEKPVGQLCDPISGLLNHSCKPNAAMVWQVPVNGRTHMVRCIRDLQAGEEVLISYVDPSRPWWIRQPTLKASYGFICDCVVCGEINAWERAVGSRADLPLPPGITASIAAVTAADGTVLLVSEEKTRGVCAFLNREMGIAVQAASDKDIRHVADAAITVGRLSAADSLQRGAAEAQRRIEQLRPAMQTLLQLLGPQHMLLRELTSVLRLAEVAGDWNICVDLAPVVLASLAITDGEMSSRKADILAILAVAKLRTAADDGALQRAHAEGRHVFEMLGRFYGEQLPQHAPRTWLRQLLVMDLDSMD</sequence>
<dbReference type="InterPro" id="IPR001214">
    <property type="entry name" value="SET_dom"/>
</dbReference>
<dbReference type="SUPFAM" id="SSF82199">
    <property type="entry name" value="SET domain"/>
    <property type="match status" value="1"/>
</dbReference>
<keyword evidence="3" id="KW-1185">Reference proteome</keyword>
<dbReference type="Gene3D" id="1.10.220.160">
    <property type="match status" value="1"/>
</dbReference>
<reference evidence="2" key="1">
    <citation type="submission" date="2021-02" db="EMBL/GenBank/DDBJ databases">
        <authorList>
            <person name="Dougan E. K."/>
            <person name="Rhodes N."/>
            <person name="Thang M."/>
            <person name="Chan C."/>
        </authorList>
    </citation>
    <scope>NUCLEOTIDE SEQUENCE</scope>
</reference>
<evidence type="ECO:0000259" key="1">
    <source>
        <dbReference type="PROSITE" id="PS50280"/>
    </source>
</evidence>
<dbReference type="Gene3D" id="6.10.140.2220">
    <property type="match status" value="1"/>
</dbReference>
<dbReference type="PANTHER" id="PTHR12197">
    <property type="entry name" value="HISTONE-LYSINE N-METHYLTRANSFERASE SMYD"/>
    <property type="match status" value="1"/>
</dbReference>
<accession>A0A812WER2</accession>
<dbReference type="Pfam" id="PF00856">
    <property type="entry name" value="SET"/>
    <property type="match status" value="1"/>
</dbReference>
<dbReference type="PANTHER" id="PTHR12197:SF251">
    <property type="entry name" value="EG:BACR7C10.4 PROTEIN"/>
    <property type="match status" value="1"/>
</dbReference>
<dbReference type="InterPro" id="IPR050869">
    <property type="entry name" value="H3K4_H4K5_MeTrfase"/>
</dbReference>
<feature type="domain" description="SET" evidence="1">
    <location>
        <begin position="8"/>
        <end position="237"/>
    </location>
</feature>
<dbReference type="Gene3D" id="2.170.270.10">
    <property type="entry name" value="SET domain"/>
    <property type="match status" value="1"/>
</dbReference>
<comment type="caution">
    <text evidence="2">The sequence shown here is derived from an EMBL/GenBank/DDBJ whole genome shotgun (WGS) entry which is preliminary data.</text>
</comment>
<gene>
    <name evidence="2" type="primary">smyd2-b</name>
    <name evidence="2" type="ORF">SPIL2461_LOCUS18897</name>
</gene>
<dbReference type="PROSITE" id="PS50280">
    <property type="entry name" value="SET"/>
    <property type="match status" value="1"/>
</dbReference>
<dbReference type="Proteomes" id="UP000649617">
    <property type="component" value="Unassembled WGS sequence"/>
</dbReference>
<evidence type="ECO:0000313" key="3">
    <source>
        <dbReference type="Proteomes" id="UP000649617"/>
    </source>
</evidence>
<protein>
    <submittedName>
        <fullName evidence="2">Smyd2-b protein</fullName>
    </submittedName>
</protein>
<dbReference type="EMBL" id="CAJNIZ010044149">
    <property type="protein sequence ID" value="CAE7679637.1"/>
    <property type="molecule type" value="Genomic_DNA"/>
</dbReference>
<dbReference type="OrthoDB" id="265717at2759"/>
<dbReference type="AlphaFoldDB" id="A0A812WER2"/>
<evidence type="ECO:0000313" key="2">
    <source>
        <dbReference type="EMBL" id="CAE7679637.1"/>
    </source>
</evidence>
<proteinExistence type="predicted"/>
<dbReference type="GO" id="GO:0005634">
    <property type="term" value="C:nucleus"/>
    <property type="evidence" value="ECO:0007669"/>
    <property type="project" value="TreeGrafter"/>
</dbReference>
<name>A0A812WER2_SYMPI</name>
<dbReference type="InterPro" id="IPR046341">
    <property type="entry name" value="SET_dom_sf"/>
</dbReference>